<evidence type="ECO:0000259" key="2">
    <source>
        <dbReference type="Pfam" id="PF09992"/>
    </source>
</evidence>
<dbReference type="Pfam" id="PF09992">
    <property type="entry name" value="NAGPA"/>
    <property type="match status" value="1"/>
</dbReference>
<protein>
    <submittedName>
        <fullName evidence="3">Phosphodiester glycosidase family protein</fullName>
    </submittedName>
</protein>
<gene>
    <name evidence="3" type="ORF">ACFPIH_53015</name>
</gene>
<feature type="signal peptide" evidence="1">
    <location>
        <begin position="1"/>
        <end position="37"/>
    </location>
</feature>
<organism evidence="3 4">
    <name type="scientific">Streptomyces vulcanius</name>
    <dbReference type="NCBI Taxonomy" id="1441876"/>
    <lineage>
        <taxon>Bacteria</taxon>
        <taxon>Bacillati</taxon>
        <taxon>Actinomycetota</taxon>
        <taxon>Actinomycetes</taxon>
        <taxon>Kitasatosporales</taxon>
        <taxon>Streptomycetaceae</taxon>
        <taxon>Streptomyces</taxon>
    </lineage>
</organism>
<dbReference type="Proteomes" id="UP001595839">
    <property type="component" value="Unassembled WGS sequence"/>
</dbReference>
<dbReference type="GO" id="GO:0016798">
    <property type="term" value="F:hydrolase activity, acting on glycosyl bonds"/>
    <property type="evidence" value="ECO:0007669"/>
    <property type="project" value="UniProtKB-KW"/>
</dbReference>
<dbReference type="InterPro" id="IPR018711">
    <property type="entry name" value="NAGPA"/>
</dbReference>
<feature type="chain" id="PRO_5045534828" evidence="1">
    <location>
        <begin position="38"/>
        <end position="410"/>
    </location>
</feature>
<evidence type="ECO:0000313" key="3">
    <source>
        <dbReference type="EMBL" id="MFC4508029.1"/>
    </source>
</evidence>
<comment type="caution">
    <text evidence="3">The sequence shown here is derived from an EMBL/GenBank/DDBJ whole genome shotgun (WGS) entry which is preliminary data.</text>
</comment>
<keyword evidence="1" id="KW-0732">Signal</keyword>
<feature type="domain" description="Phosphodiester glycosidase" evidence="2">
    <location>
        <begin position="234"/>
        <end position="408"/>
    </location>
</feature>
<keyword evidence="4" id="KW-1185">Reference proteome</keyword>
<dbReference type="EMBL" id="JBHSFK010000066">
    <property type="protein sequence ID" value="MFC4508029.1"/>
    <property type="molecule type" value="Genomic_DNA"/>
</dbReference>
<sequence length="410" mass="41315">MTPHQNWSGARRTTFALLTALGTLAGASIAGAGQAAAADTWTTVAAGVTYRQYDVPATAGVTHAHVLNVDLTNSHVRVGLLYPGKVASRAAVSALANGQNAVGGINGDFFNISETQHPGVSPTYSSVGPAVADGKVLKSAVPNGQRFGPKMPPGTDTRAVVGVGTDGRARLDTLSLTGTVTRSTQRLALGGLNQYALPVGSVGAFTSDWGTASRRRATCGTDAKRADPCSSETYEVTVKDDRVVSVSTTPGSGAIAADTTVLVGREAGAESLEQFKLGDTVTVRQGLASGSGTAFGFAVGGSPVLAGGRPLAGLNQTATTVRTAVGIGDGGRRVFLLALDGGSAYRKGMTVAELAAALQSLGATEGFSLDGGGSSTLVARPSGSTRVTVRNHPSDGTERLVSNGVGVFSQ</sequence>
<proteinExistence type="predicted"/>
<reference evidence="4" key="1">
    <citation type="journal article" date="2019" name="Int. J. Syst. Evol. Microbiol.">
        <title>The Global Catalogue of Microorganisms (GCM) 10K type strain sequencing project: providing services to taxonomists for standard genome sequencing and annotation.</title>
        <authorList>
            <consortium name="The Broad Institute Genomics Platform"/>
            <consortium name="The Broad Institute Genome Sequencing Center for Infectious Disease"/>
            <person name="Wu L."/>
            <person name="Ma J."/>
        </authorList>
    </citation>
    <scope>NUCLEOTIDE SEQUENCE [LARGE SCALE GENOMIC DNA]</scope>
    <source>
        <strain evidence="4">CGMCC 4.7177</strain>
    </source>
</reference>
<dbReference type="PANTHER" id="PTHR40446">
    <property type="entry name" value="N-ACETYLGLUCOSAMINE-1-PHOSPHODIESTER ALPHA-N-ACETYLGLUCOSAMINIDASE"/>
    <property type="match status" value="1"/>
</dbReference>
<dbReference type="PANTHER" id="PTHR40446:SF2">
    <property type="entry name" value="N-ACETYLGLUCOSAMINE-1-PHOSPHODIESTER ALPHA-N-ACETYLGLUCOSAMINIDASE"/>
    <property type="match status" value="1"/>
</dbReference>
<evidence type="ECO:0000313" key="4">
    <source>
        <dbReference type="Proteomes" id="UP001595839"/>
    </source>
</evidence>
<keyword evidence="3" id="KW-0378">Hydrolase</keyword>
<name>A0ABV9B8N1_9ACTN</name>
<keyword evidence="3" id="KW-0326">Glycosidase</keyword>
<accession>A0ABV9B8N1</accession>
<dbReference type="RefSeq" id="WP_381168948.1">
    <property type="nucleotide sequence ID" value="NZ_JBHSFK010000066.1"/>
</dbReference>
<evidence type="ECO:0000256" key="1">
    <source>
        <dbReference type="SAM" id="SignalP"/>
    </source>
</evidence>